<organism evidence="7 8">
    <name type="scientific">Phaseolus vulgaris</name>
    <name type="common">Kidney bean</name>
    <name type="synonym">French bean</name>
    <dbReference type="NCBI Taxonomy" id="3885"/>
    <lineage>
        <taxon>Eukaryota</taxon>
        <taxon>Viridiplantae</taxon>
        <taxon>Streptophyta</taxon>
        <taxon>Embryophyta</taxon>
        <taxon>Tracheophyta</taxon>
        <taxon>Spermatophyta</taxon>
        <taxon>Magnoliopsida</taxon>
        <taxon>eudicotyledons</taxon>
        <taxon>Gunneridae</taxon>
        <taxon>Pentapetalae</taxon>
        <taxon>rosids</taxon>
        <taxon>fabids</taxon>
        <taxon>Fabales</taxon>
        <taxon>Fabaceae</taxon>
        <taxon>Papilionoideae</taxon>
        <taxon>50 kb inversion clade</taxon>
        <taxon>NPAAA clade</taxon>
        <taxon>indigoferoid/millettioid clade</taxon>
        <taxon>Phaseoleae</taxon>
        <taxon>Phaseolus</taxon>
    </lineage>
</organism>
<dbReference type="InterPro" id="IPR056789">
    <property type="entry name" value="LRR_R13L1-DRL21"/>
</dbReference>
<evidence type="ECO:0000313" key="7">
    <source>
        <dbReference type="EMBL" id="ESW05712.1"/>
    </source>
</evidence>
<dbReference type="Proteomes" id="UP000000226">
    <property type="component" value="Chromosome 11"/>
</dbReference>
<dbReference type="EMBL" id="CM002298">
    <property type="protein sequence ID" value="ESW05712.1"/>
    <property type="molecule type" value="Genomic_DNA"/>
</dbReference>
<dbReference type="Gene3D" id="1.10.10.10">
    <property type="entry name" value="Winged helix-like DNA-binding domain superfamily/Winged helix DNA-binding domain"/>
    <property type="match status" value="1"/>
</dbReference>
<dbReference type="SUPFAM" id="SSF52058">
    <property type="entry name" value="L domain-like"/>
    <property type="match status" value="2"/>
</dbReference>
<evidence type="ECO:0000256" key="3">
    <source>
        <dbReference type="ARBA" id="ARBA00022821"/>
    </source>
</evidence>
<dbReference type="eggNOG" id="KOG4658">
    <property type="taxonomic scope" value="Eukaryota"/>
</dbReference>
<evidence type="ECO:0000259" key="4">
    <source>
        <dbReference type="Pfam" id="PF00931"/>
    </source>
</evidence>
<evidence type="ECO:0000259" key="5">
    <source>
        <dbReference type="Pfam" id="PF23559"/>
    </source>
</evidence>
<keyword evidence="8" id="KW-1185">Reference proteome</keyword>
<dbReference type="Pfam" id="PF25019">
    <property type="entry name" value="LRR_R13L1-DRL21"/>
    <property type="match status" value="1"/>
</dbReference>
<dbReference type="InterPro" id="IPR027417">
    <property type="entry name" value="P-loop_NTPase"/>
</dbReference>
<dbReference type="Gene3D" id="1.10.8.430">
    <property type="entry name" value="Helical domain of apoptotic protease-activating factors"/>
    <property type="match status" value="1"/>
</dbReference>
<dbReference type="OrthoDB" id="2973320at2759"/>
<dbReference type="GO" id="GO:0006952">
    <property type="term" value="P:defense response"/>
    <property type="evidence" value="ECO:0007669"/>
    <property type="project" value="UniProtKB-KW"/>
</dbReference>
<dbReference type="InterPro" id="IPR058922">
    <property type="entry name" value="WHD_DRP"/>
</dbReference>
<dbReference type="FunFam" id="1.10.10.10:FF:000322">
    <property type="entry name" value="Probable disease resistance protein At1g63360"/>
    <property type="match status" value="1"/>
</dbReference>
<evidence type="ECO:0000259" key="6">
    <source>
        <dbReference type="Pfam" id="PF25019"/>
    </source>
</evidence>
<dbReference type="Gene3D" id="3.80.10.10">
    <property type="entry name" value="Ribonuclease Inhibitor"/>
    <property type="match status" value="2"/>
</dbReference>
<dbReference type="Gene3D" id="3.40.50.300">
    <property type="entry name" value="P-loop containing nucleotide triphosphate hydrolases"/>
    <property type="match status" value="1"/>
</dbReference>
<dbReference type="PRINTS" id="PR00364">
    <property type="entry name" value="DISEASERSIST"/>
</dbReference>
<evidence type="ECO:0000256" key="1">
    <source>
        <dbReference type="ARBA" id="ARBA00022614"/>
    </source>
</evidence>
<dbReference type="InterPro" id="IPR036388">
    <property type="entry name" value="WH-like_DNA-bd_sf"/>
</dbReference>
<dbReference type="PANTHER" id="PTHR36766">
    <property type="entry name" value="PLANT BROAD-SPECTRUM MILDEW RESISTANCE PROTEIN RPW8"/>
    <property type="match status" value="1"/>
</dbReference>
<evidence type="ECO:0000256" key="2">
    <source>
        <dbReference type="ARBA" id="ARBA00022737"/>
    </source>
</evidence>
<protein>
    <submittedName>
        <fullName evidence="7">Uncharacterized protein</fullName>
    </submittedName>
</protein>
<evidence type="ECO:0000313" key="8">
    <source>
        <dbReference type="Proteomes" id="UP000000226"/>
    </source>
</evidence>
<dbReference type="Gramene" id="ESW05712">
    <property type="protein sequence ID" value="ESW05712"/>
    <property type="gene ID" value="PHAVU_011G203100g"/>
</dbReference>
<proteinExistence type="predicted"/>
<feature type="domain" description="NB-ARC" evidence="4">
    <location>
        <begin position="49"/>
        <end position="220"/>
    </location>
</feature>
<dbReference type="InterPro" id="IPR032675">
    <property type="entry name" value="LRR_dom_sf"/>
</dbReference>
<dbReference type="GO" id="GO:0043531">
    <property type="term" value="F:ADP binding"/>
    <property type="evidence" value="ECO:0007669"/>
    <property type="project" value="InterPro"/>
</dbReference>
<dbReference type="InterPro" id="IPR002182">
    <property type="entry name" value="NB-ARC"/>
</dbReference>
<dbReference type="Pfam" id="PF23559">
    <property type="entry name" value="WHD_DRP"/>
    <property type="match status" value="1"/>
</dbReference>
<keyword evidence="1" id="KW-0433">Leucine-rich repeat</keyword>
<dbReference type="AlphaFoldDB" id="V7AJF2"/>
<name>V7AJF2_PHAVU</name>
<dbReference type="InterPro" id="IPR042197">
    <property type="entry name" value="Apaf_helical"/>
</dbReference>
<keyword evidence="3" id="KW-0611">Plant defense</keyword>
<keyword evidence="2" id="KW-0677">Repeat</keyword>
<reference evidence="8" key="1">
    <citation type="journal article" date="2014" name="Nat. Genet.">
        <title>A reference genome for common bean and genome-wide analysis of dual domestications.</title>
        <authorList>
            <person name="Schmutz J."/>
            <person name="McClean P.E."/>
            <person name="Mamidi S."/>
            <person name="Wu G.A."/>
            <person name="Cannon S.B."/>
            <person name="Grimwood J."/>
            <person name="Jenkins J."/>
            <person name="Shu S."/>
            <person name="Song Q."/>
            <person name="Chavarro C."/>
            <person name="Torres-Torres M."/>
            <person name="Geffroy V."/>
            <person name="Moghaddam S.M."/>
            <person name="Gao D."/>
            <person name="Abernathy B."/>
            <person name="Barry K."/>
            <person name="Blair M."/>
            <person name="Brick M.A."/>
            <person name="Chovatia M."/>
            <person name="Gepts P."/>
            <person name="Goodstein D.M."/>
            <person name="Gonzales M."/>
            <person name="Hellsten U."/>
            <person name="Hyten D.L."/>
            <person name="Jia G."/>
            <person name="Kelly J.D."/>
            <person name="Kudrna D."/>
            <person name="Lee R."/>
            <person name="Richard M.M."/>
            <person name="Miklas P.N."/>
            <person name="Osorno J.M."/>
            <person name="Rodrigues J."/>
            <person name="Thareau V."/>
            <person name="Urrea C.A."/>
            <person name="Wang M."/>
            <person name="Yu Y."/>
            <person name="Zhang M."/>
            <person name="Wing R.A."/>
            <person name="Cregan P.B."/>
            <person name="Rokhsar D.S."/>
            <person name="Jackson S.A."/>
        </authorList>
    </citation>
    <scope>NUCLEOTIDE SEQUENCE [LARGE SCALE GENOMIC DNA]</scope>
    <source>
        <strain evidence="8">cv. G19833</strain>
    </source>
</reference>
<gene>
    <name evidence="7" type="ORF">PHAVU_011G203100g</name>
</gene>
<accession>V7AJF2</accession>
<sequence length="999" mass="114349">MELVIEDLEDLATRSHVLGLKRADDVGVRSGSKISTTYLPNESDIYGREDDKQFVCNWLTSDTHNNLSILCIVGMGGVGKTTLAQHVFNDPRMDEAKFDVKAWVCVSDEFDVFKVSRAILEHVTTSTDDSRDIEMVHRRLKEKLTGKKFLLILDDVWNENQFKWEEVQKPLVFGAQGSRILVTTRSKEVASTMRSEEHSLKQLQEDDCWNLFAKHAFRDDDAPANPECREIGMKIVKKCKGLPLALETMGSMLYNKSSVSEWKTVFQSEVWEFSKERCDIIPALALSYIHLPSHLKVCFVYCALFPKDYKFKKEDLIHLWMTRNFAHYRQPSRTPEKVCQQYFNDLLSRSFFQQSKKEVFVMHDLLHDLAKYVSGGIYFRSENQTEKIPEVTRHFSFKHGYPRCFDGFRTLSNTERIRTFISNGIKMSIHELLSKFKIIRILSLSHCSDLQELPDSVGNLEHLRSLDLSSTRIKRLTEKICSLSHLQILKLNYCRDLDELPSNLYLLTNLFRLELIETKVKKVSPHLGKLKNLKVVMNFFNVGHGREFGVQQLGELNLEGSLSIGDLKNISNSLDALEVDLKNKTHLVALTLEWGWNRNSIDSKKEEDVIENLQPSKNLKKLSIIGYGGKRFPNWLHENSLSNIASLMLDGCEFCQCLPPLGLLPFLKVLKISRLDGIVSVDADFHGNNSSSFKSLETLDFSFMSQWEKWECQVVTGAFPRLRDLSITNCPKLKRQLPEQLIPLETQEVEDCQQLEPSTPRIVEEVTLKYCLKFESLRRLWIKDCPRLVSFPEGGLPSNLEKLTIEDCSRLESLPDEGFPSNLQTLTIKDCRRLKSFPHRGFPSNLHTLTIQGCSVLESFPNGGFPSNLKVLRIINCSRLVGSLKGAFTDSSSLETLWIAKLDAECFPDEGLLPLSLTSLTISDCPNLQKLNYKGLHQLSSLKNLDLRNCLNLHRLPEEGLPKSISNLNIRGCPLLEPRCRKRRGEDWEKIAHIQNISQ</sequence>
<dbReference type="OMA" id="PANPECR"/>
<dbReference type="FunFam" id="3.40.50.300:FF:001091">
    <property type="entry name" value="Probable disease resistance protein At1g61300"/>
    <property type="match status" value="1"/>
</dbReference>
<feature type="domain" description="Disease resistance protein winged helix" evidence="5">
    <location>
        <begin position="304"/>
        <end position="370"/>
    </location>
</feature>
<dbReference type="PANTHER" id="PTHR36766:SF51">
    <property type="entry name" value="DISEASE RESISTANCE RPP13-LIKE PROTEIN 1"/>
    <property type="match status" value="1"/>
</dbReference>
<feature type="domain" description="R13L1/DRL21-like LRR repeat region" evidence="6">
    <location>
        <begin position="551"/>
        <end position="674"/>
    </location>
</feature>
<dbReference type="SUPFAM" id="SSF52540">
    <property type="entry name" value="P-loop containing nucleoside triphosphate hydrolases"/>
    <property type="match status" value="1"/>
</dbReference>
<dbReference type="Pfam" id="PF00931">
    <property type="entry name" value="NB-ARC"/>
    <property type="match status" value="1"/>
</dbReference>